<feature type="compositionally biased region" description="Basic and acidic residues" evidence="1">
    <location>
        <begin position="116"/>
        <end position="131"/>
    </location>
</feature>
<keyword evidence="3" id="KW-1185">Reference proteome</keyword>
<gene>
    <name evidence="2" type="ORF">LSALG_LOCUS13454</name>
</gene>
<evidence type="ECO:0000313" key="2">
    <source>
        <dbReference type="EMBL" id="CAI9273296.1"/>
    </source>
</evidence>
<proteinExistence type="predicted"/>
<reference evidence="2" key="1">
    <citation type="submission" date="2023-04" db="EMBL/GenBank/DDBJ databases">
        <authorList>
            <person name="Vijverberg K."/>
            <person name="Xiong W."/>
            <person name="Schranz E."/>
        </authorList>
    </citation>
    <scope>NUCLEOTIDE SEQUENCE</scope>
</reference>
<sequence length="167" mass="19340">MTEHVVCSRWLRFIMVIFWWKQCDVGENLVAVFLVVLTVIQCSCCINGSVVVVKTCVDRCSSGCRGKRKQKKQELCFLDWWKRTLDRNGLDRKRLGLSQTRQGDESGGRLWSSMEDFGRDRGEGRVSGKSRDRMKNLDLTEVEVRCPGKVLNRDEKRVIKDCCEQMV</sequence>
<feature type="region of interest" description="Disordered" evidence="1">
    <location>
        <begin position="99"/>
        <end position="131"/>
    </location>
</feature>
<name>A0AA36DV64_LACSI</name>
<accession>A0AA36DV64</accession>
<evidence type="ECO:0000313" key="3">
    <source>
        <dbReference type="Proteomes" id="UP001177003"/>
    </source>
</evidence>
<organism evidence="2 3">
    <name type="scientific">Lactuca saligna</name>
    <name type="common">Willowleaf lettuce</name>
    <dbReference type="NCBI Taxonomy" id="75948"/>
    <lineage>
        <taxon>Eukaryota</taxon>
        <taxon>Viridiplantae</taxon>
        <taxon>Streptophyta</taxon>
        <taxon>Embryophyta</taxon>
        <taxon>Tracheophyta</taxon>
        <taxon>Spermatophyta</taxon>
        <taxon>Magnoliopsida</taxon>
        <taxon>eudicotyledons</taxon>
        <taxon>Gunneridae</taxon>
        <taxon>Pentapetalae</taxon>
        <taxon>asterids</taxon>
        <taxon>campanulids</taxon>
        <taxon>Asterales</taxon>
        <taxon>Asteraceae</taxon>
        <taxon>Cichorioideae</taxon>
        <taxon>Cichorieae</taxon>
        <taxon>Lactucinae</taxon>
        <taxon>Lactuca</taxon>
    </lineage>
</organism>
<protein>
    <submittedName>
        <fullName evidence="2">Uncharacterized protein</fullName>
    </submittedName>
</protein>
<dbReference type="AlphaFoldDB" id="A0AA36DV64"/>
<dbReference type="EMBL" id="OX465078">
    <property type="protein sequence ID" value="CAI9273296.1"/>
    <property type="molecule type" value="Genomic_DNA"/>
</dbReference>
<evidence type="ECO:0000256" key="1">
    <source>
        <dbReference type="SAM" id="MobiDB-lite"/>
    </source>
</evidence>
<dbReference type="Proteomes" id="UP001177003">
    <property type="component" value="Chromosome 2"/>
</dbReference>